<keyword evidence="12" id="KW-1185">Reference proteome</keyword>
<dbReference type="InterPro" id="IPR036052">
    <property type="entry name" value="TrpB-like_PALP_sf"/>
</dbReference>
<dbReference type="PIRSF" id="PIRSF001413">
    <property type="entry name" value="Trp_syn_beta"/>
    <property type="match status" value="1"/>
</dbReference>
<dbReference type="NCBIfam" id="TIGR00263">
    <property type="entry name" value="trpB"/>
    <property type="match status" value="1"/>
</dbReference>
<dbReference type="Proteomes" id="UP000694853">
    <property type="component" value="Unplaced"/>
</dbReference>
<dbReference type="UniPathway" id="UPA00035">
    <property type="reaction ID" value="UER00044"/>
</dbReference>
<evidence type="ECO:0000256" key="7">
    <source>
        <dbReference type="ARBA" id="ARBA00023141"/>
    </source>
</evidence>
<dbReference type="PANTHER" id="PTHR48077">
    <property type="entry name" value="TRYPTOPHAN SYNTHASE-RELATED"/>
    <property type="match status" value="1"/>
</dbReference>
<dbReference type="HAMAP" id="MF_00133">
    <property type="entry name" value="Trp_synth_beta"/>
    <property type="match status" value="1"/>
</dbReference>
<feature type="domain" description="Tryptophan synthase beta chain-like PALP" evidence="11">
    <location>
        <begin position="128"/>
        <end position="456"/>
    </location>
</feature>
<dbReference type="InterPro" id="IPR006654">
    <property type="entry name" value="Trp_synth_beta"/>
</dbReference>
<dbReference type="GO" id="GO:0004834">
    <property type="term" value="F:tryptophan synthase activity"/>
    <property type="evidence" value="ECO:0007669"/>
    <property type="project" value="UniProtKB-EC"/>
</dbReference>
<proteinExistence type="inferred from homology"/>
<dbReference type="SUPFAM" id="SSF53686">
    <property type="entry name" value="Tryptophan synthase beta subunit-like PLP-dependent enzymes"/>
    <property type="match status" value="1"/>
</dbReference>
<dbReference type="OrthoDB" id="10050244at2759"/>
<evidence type="ECO:0000313" key="13">
    <source>
        <dbReference type="RefSeq" id="XP_027361632.1"/>
    </source>
</evidence>
<evidence type="ECO:0000256" key="5">
    <source>
        <dbReference type="ARBA" id="ARBA00022822"/>
    </source>
</evidence>
<reference evidence="13" key="2">
    <citation type="submission" date="2025-08" db="UniProtKB">
        <authorList>
            <consortium name="RefSeq"/>
        </authorList>
    </citation>
    <scope>IDENTIFICATION</scope>
    <source>
        <tissue evidence="13">Young leaves</tissue>
    </source>
</reference>
<comment type="catalytic activity">
    <reaction evidence="9 10">
        <text>(1S,2R)-1-C-(indol-3-yl)glycerol 3-phosphate + L-serine = D-glyceraldehyde 3-phosphate + L-tryptophan + H2O</text>
        <dbReference type="Rhea" id="RHEA:10532"/>
        <dbReference type="ChEBI" id="CHEBI:15377"/>
        <dbReference type="ChEBI" id="CHEBI:33384"/>
        <dbReference type="ChEBI" id="CHEBI:57912"/>
        <dbReference type="ChEBI" id="CHEBI:58866"/>
        <dbReference type="ChEBI" id="CHEBI:59776"/>
        <dbReference type="EC" id="4.2.1.20"/>
    </reaction>
</comment>
<evidence type="ECO:0000313" key="12">
    <source>
        <dbReference type="Proteomes" id="UP000694853"/>
    </source>
</evidence>
<dbReference type="RefSeq" id="XP_027361632.1">
    <property type="nucleotide sequence ID" value="XM_027505831.1"/>
</dbReference>
<evidence type="ECO:0000256" key="6">
    <source>
        <dbReference type="ARBA" id="ARBA00022898"/>
    </source>
</evidence>
<dbReference type="InterPro" id="IPR023026">
    <property type="entry name" value="Trp_synth_beta/beta-like"/>
</dbReference>
<dbReference type="AlphaFoldDB" id="A0A8B8M1H1"/>
<dbReference type="CDD" id="cd06446">
    <property type="entry name" value="Trp-synth_B"/>
    <property type="match status" value="1"/>
</dbReference>
<keyword evidence="8 10" id="KW-0456">Lyase</keyword>
<dbReference type="Pfam" id="PF00291">
    <property type="entry name" value="PALP"/>
    <property type="match status" value="1"/>
</dbReference>
<protein>
    <recommendedName>
        <fullName evidence="3 10">Tryptophan synthase</fullName>
        <ecNumber evidence="3 10">4.2.1.20</ecNumber>
    </recommendedName>
</protein>
<evidence type="ECO:0000256" key="2">
    <source>
        <dbReference type="ARBA" id="ARBA00004733"/>
    </source>
</evidence>
<evidence type="ECO:0000256" key="4">
    <source>
        <dbReference type="ARBA" id="ARBA00022605"/>
    </source>
</evidence>
<comment type="cofactor">
    <cofactor evidence="1 10">
        <name>pyridoxal 5'-phosphate</name>
        <dbReference type="ChEBI" id="CHEBI:597326"/>
    </cofactor>
</comment>
<comment type="pathway">
    <text evidence="2 10">Amino-acid biosynthesis; L-tryptophan biosynthesis; L-tryptophan from chorismate: step 5/5.</text>
</comment>
<dbReference type="KEGG" id="aprc:113869497"/>
<evidence type="ECO:0000256" key="10">
    <source>
        <dbReference type="RuleBase" id="RU003663"/>
    </source>
</evidence>
<keyword evidence="4 10" id="KW-0028">Amino-acid biosynthesis</keyword>
<dbReference type="PANTHER" id="PTHR48077:SF4">
    <property type="entry name" value="TRYPTOPHAN SYNTHASE"/>
    <property type="match status" value="1"/>
</dbReference>
<evidence type="ECO:0000256" key="3">
    <source>
        <dbReference type="ARBA" id="ARBA00012043"/>
    </source>
</evidence>
<evidence type="ECO:0000259" key="11">
    <source>
        <dbReference type="Pfam" id="PF00291"/>
    </source>
</evidence>
<dbReference type="EC" id="4.2.1.20" evidence="3 10"/>
<keyword evidence="7 10" id="KW-0057">Aromatic amino acid biosynthesis</keyword>
<dbReference type="InterPro" id="IPR001926">
    <property type="entry name" value="TrpB-like_PALP"/>
</dbReference>
<evidence type="ECO:0000256" key="1">
    <source>
        <dbReference type="ARBA" id="ARBA00001933"/>
    </source>
</evidence>
<dbReference type="GeneID" id="113869497"/>
<evidence type="ECO:0000256" key="9">
    <source>
        <dbReference type="ARBA" id="ARBA00049047"/>
    </source>
</evidence>
<keyword evidence="6 10" id="KW-0663">Pyridoxal phosphate</keyword>
<organism evidence="12 13">
    <name type="scientific">Abrus precatorius</name>
    <name type="common">Indian licorice</name>
    <name type="synonym">Glycine abrus</name>
    <dbReference type="NCBI Taxonomy" id="3816"/>
    <lineage>
        <taxon>Eukaryota</taxon>
        <taxon>Viridiplantae</taxon>
        <taxon>Streptophyta</taxon>
        <taxon>Embryophyta</taxon>
        <taxon>Tracheophyta</taxon>
        <taxon>Spermatophyta</taxon>
        <taxon>Magnoliopsida</taxon>
        <taxon>eudicotyledons</taxon>
        <taxon>Gunneridae</taxon>
        <taxon>Pentapetalae</taxon>
        <taxon>rosids</taxon>
        <taxon>fabids</taxon>
        <taxon>Fabales</taxon>
        <taxon>Fabaceae</taxon>
        <taxon>Papilionoideae</taxon>
        <taxon>50 kb inversion clade</taxon>
        <taxon>NPAAA clade</taxon>
        <taxon>indigoferoid/millettioid clade</taxon>
        <taxon>Abreae</taxon>
        <taxon>Abrus</taxon>
    </lineage>
</organism>
<reference evidence="12" key="1">
    <citation type="journal article" date="2019" name="Toxins">
        <title>Detection of Abrin-Like and Prepropulchellin-Like Toxin Genes and Transcripts Using Whole Genome Sequencing and Full-Length Transcript Sequencing of Abrus precatorius.</title>
        <authorList>
            <person name="Hovde B.T."/>
            <person name="Daligault H.E."/>
            <person name="Hanschen E.R."/>
            <person name="Kunde Y.A."/>
            <person name="Johnson M.B."/>
            <person name="Starkenburg S.R."/>
            <person name="Johnson S.L."/>
        </authorList>
    </citation>
    <scope>NUCLEOTIDE SEQUENCE [LARGE SCALE GENOMIC DNA]</scope>
</reference>
<sequence>MIASKLQGAIVNCHSRISRQKIVPKERASSVVAQAVVTQETFKVPDLTVTYLPPTTTPLIEKAMEIVETKELTATNPGKFGRFGGKFVPETLVACLSQLEDEFKKALRDEDFQLYLQAELAAALRDYAGRETPLYHAQRLSEYYKSKNNGKGPEIYLKREDLNHSGSNKMNNALAQAMIAKRMGCKSVVTATGSGQHGLATAAASAKLALKCTVFMAAKDMEKQSSNVKLMKLLGAQVEGVDGGFKDAASEAFRCWVGDLENSYHLRGTAVGPHPCPTMVREFQSVVGKETRMQAWEKWGGKPDVLVACVGTGSNALGLFHEFVEDGDVRLIGVEAGGLGLESGKHSSTLAAGEVGVYHGAVSYLLQDEDGQILGPHSIAAGMEYPGVGPELSFLKESGRAEFCVATDQEALDAYERICKLEGIFPSLEAAHALAILGKLVPTLNDGSKVVVNCSGRGDKDAAIVFDRGLFDRE</sequence>
<name>A0A8B8M1H1_ABRPR</name>
<dbReference type="Gene3D" id="3.40.50.1100">
    <property type="match status" value="2"/>
</dbReference>
<keyword evidence="5 10" id="KW-0822">Tryptophan biosynthesis</keyword>
<evidence type="ECO:0000256" key="8">
    <source>
        <dbReference type="ARBA" id="ARBA00023239"/>
    </source>
</evidence>
<dbReference type="GO" id="GO:0005737">
    <property type="term" value="C:cytoplasm"/>
    <property type="evidence" value="ECO:0007669"/>
    <property type="project" value="TreeGrafter"/>
</dbReference>
<dbReference type="FunFam" id="3.40.50.1100:FF:000004">
    <property type="entry name" value="Tryptophan synthase beta chain"/>
    <property type="match status" value="1"/>
</dbReference>
<accession>A0A8B8M1H1</accession>
<gene>
    <name evidence="13" type="primary">LOC113869497</name>
</gene>